<dbReference type="GeneID" id="51860980"/>
<dbReference type="PANTHER" id="PTHR36852">
    <property type="entry name" value="PROTEIN GVPL 2"/>
    <property type="match status" value="1"/>
</dbReference>
<evidence type="ECO:0000313" key="5">
    <source>
        <dbReference type="EMBL" id="CCA53669.1"/>
    </source>
</evidence>
<feature type="compositionally biased region" description="Pro residues" evidence="4">
    <location>
        <begin position="265"/>
        <end position="279"/>
    </location>
</feature>
<evidence type="ECO:0000313" key="6">
    <source>
        <dbReference type="Proteomes" id="UP000006854"/>
    </source>
</evidence>
<comment type="subcellular location">
    <subcellularLocation>
        <location evidence="2">Gas vesicle</location>
    </subcellularLocation>
</comment>
<dbReference type="STRING" id="953739.SVEN_0382"/>
<feature type="region of interest" description="Disordered" evidence="4">
    <location>
        <begin position="260"/>
        <end position="292"/>
    </location>
</feature>
<dbReference type="AlphaFoldDB" id="F2R608"/>
<dbReference type="eggNOG" id="ENOG5032HDC">
    <property type="taxonomic scope" value="Bacteria"/>
</dbReference>
<dbReference type="Proteomes" id="UP000006854">
    <property type="component" value="Chromosome"/>
</dbReference>
<feature type="compositionally biased region" description="Low complexity" evidence="4">
    <location>
        <begin position="143"/>
        <end position="161"/>
    </location>
</feature>
<keyword evidence="1" id="KW-0304">Gas vesicle</keyword>
<organism evidence="5 6">
    <name type="scientific">Streptomyces venezuelae (strain ATCC 10712 / CBS 650.69 / DSM 40230 / JCM 4526 / NBRC 13096 / PD 04745)</name>
    <dbReference type="NCBI Taxonomy" id="953739"/>
    <lineage>
        <taxon>Bacteria</taxon>
        <taxon>Bacillati</taxon>
        <taxon>Actinomycetota</taxon>
        <taxon>Actinomycetes</taxon>
        <taxon>Kitasatosporales</taxon>
        <taxon>Streptomycetaceae</taxon>
        <taxon>Streptomyces</taxon>
    </lineage>
</organism>
<accession>F2R608</accession>
<proteinExistence type="inferred from homology"/>
<protein>
    <submittedName>
        <fullName evidence="5">Gas vesicle synthesis protein</fullName>
    </submittedName>
</protein>
<dbReference type="EMBL" id="FR845719">
    <property type="protein sequence ID" value="CCA53669.1"/>
    <property type="molecule type" value="Genomic_DNA"/>
</dbReference>
<feature type="region of interest" description="Disordered" evidence="4">
    <location>
        <begin position="139"/>
        <end position="161"/>
    </location>
</feature>
<dbReference type="KEGG" id="sve:SVEN_0382"/>
<evidence type="ECO:0000256" key="4">
    <source>
        <dbReference type="SAM" id="MobiDB-lite"/>
    </source>
</evidence>
<sequence length="292" mass="29993">MNAPSTAYVYGVGRDDGSLAGVVGTASGVDGHGVRLVAAGGLVALVSAVPEAAFDEAALQRRLEDLDLLEELARAHHAVVDAAFARAVVLPFRLATVYRDEDRVAEVLGGHRERFTELLGWLDGHVELGVKVHADPESAASLAGTAPQEPGGAAPAAGSGRAYLRQRMQRRRGTEDLYRAAGAVADEAAGVARQLARAAVVHRAQQGGLSGRQGVNIANHAYLVSADGEARFREEVEAVARSVPGVRVEVTGPWAPYSFAAPAPASAPAPAPASAPAPAPSGVTEGEGTVAR</sequence>
<dbReference type="RefSeq" id="WP_015031588.1">
    <property type="nucleotide sequence ID" value="NC_018750.1"/>
</dbReference>
<evidence type="ECO:0000256" key="1">
    <source>
        <dbReference type="ARBA" id="ARBA00022987"/>
    </source>
</evidence>
<comment type="similarity">
    <text evidence="3">Belongs to the gas vesicle GvpF/GvpL family.</text>
</comment>
<gene>
    <name evidence="5" type="ordered locus">SVEN_0382</name>
</gene>
<evidence type="ECO:0000256" key="3">
    <source>
        <dbReference type="ARBA" id="ARBA00035643"/>
    </source>
</evidence>
<dbReference type="HOGENOM" id="CLU_065736_0_0_11"/>
<dbReference type="PATRIC" id="fig|953739.5.peg.5950"/>
<dbReference type="Pfam" id="PF06386">
    <property type="entry name" value="GvpL_GvpF"/>
    <property type="match status" value="1"/>
</dbReference>
<keyword evidence="6" id="KW-1185">Reference proteome</keyword>
<dbReference type="InterPro" id="IPR009430">
    <property type="entry name" value="GvpL/GvpF"/>
</dbReference>
<reference evidence="5 6" key="1">
    <citation type="journal article" date="2011" name="BMC Genomics">
        <title>Genome-wide analysis of the role of GlnR in Streptomyces venezuelae provides new insights into global nitrogen regulation in actinomycetes.</title>
        <authorList>
            <person name="Pullan S.T."/>
            <person name="Bibb M.J."/>
            <person name="Merrick M."/>
        </authorList>
    </citation>
    <scope>NUCLEOTIDE SEQUENCE [LARGE SCALE GENOMIC DNA]</scope>
    <source>
        <strain evidence="5">ATCC 10712</strain>
    </source>
</reference>
<dbReference type="GO" id="GO:0031412">
    <property type="term" value="P:gas vesicle organization"/>
    <property type="evidence" value="ECO:0007669"/>
    <property type="project" value="InterPro"/>
</dbReference>
<name>F2R608_STRVP</name>
<evidence type="ECO:0000256" key="2">
    <source>
        <dbReference type="ARBA" id="ARBA00035108"/>
    </source>
</evidence>
<dbReference type="GO" id="GO:0031411">
    <property type="term" value="C:gas vesicle"/>
    <property type="evidence" value="ECO:0007669"/>
    <property type="project" value="UniProtKB-SubCell"/>
</dbReference>
<dbReference type="OrthoDB" id="146444at2"/>
<dbReference type="PANTHER" id="PTHR36852:SF1">
    <property type="entry name" value="PROTEIN GVPL 2"/>
    <property type="match status" value="1"/>
</dbReference>